<dbReference type="SUPFAM" id="SSF56322">
    <property type="entry name" value="ADC synthase"/>
    <property type="match status" value="1"/>
</dbReference>
<reference evidence="2" key="1">
    <citation type="submission" date="2021-08" db="EMBL/GenBank/DDBJ databases">
        <title>Hoeflea bacterium WL0058 sp. nov., isolated from the sediment.</title>
        <authorList>
            <person name="Wang L."/>
            <person name="Zhang D."/>
        </authorList>
    </citation>
    <scope>NUCLEOTIDE SEQUENCE</scope>
    <source>
        <strain evidence="2">WL0058</strain>
    </source>
</reference>
<sequence length="388" mass="42932">MKIPGGARSLLSAAADTDLPFALWRRPDTVHWEALVSCNGMTKRPVFAKTHKRPFFAINRVDVEDANFADAIEGDVRLDKDGVKFWNGAAYGDDPVSDHQKSLLELSDDRMDVPVQSRSKVEGPLATDRQTYELLVERCVQQIKAGRMRKLVTSRVENRALPPEYDLLDMAERLAAKLPSAFVALVHLPETGSWLVGTPEILLSSTPDGVDTMALAGTQWVGPDPDLRNIGWPDGLIEEQALVSNYIRRAFLEQGIDDFEEIGPRTVSAANLVHLRTIFRRSADGLDADRLAGLLRSLHPTSAVCGMPKPPAIEFLKRFEGYDRGYYTGYLGPVDWDGSTKLYVNLRTAQILGQEISLYVGGGIVETSNPAREWIETVEKTKTVGSII</sequence>
<dbReference type="PANTHER" id="PTHR42839">
    <property type="entry name" value="ISOCHORISMATE SYNTHASE ENTC"/>
    <property type="match status" value="1"/>
</dbReference>
<accession>A0AAE2ZM53</accession>
<dbReference type="Proteomes" id="UP001196509">
    <property type="component" value="Unassembled WGS sequence"/>
</dbReference>
<keyword evidence="3" id="KW-1185">Reference proteome</keyword>
<gene>
    <name evidence="2" type="ORF">K1W69_06685</name>
</gene>
<dbReference type="AlphaFoldDB" id="A0AAE2ZM53"/>
<dbReference type="InterPro" id="IPR015890">
    <property type="entry name" value="Chorismate_C"/>
</dbReference>
<protein>
    <submittedName>
        <fullName evidence="2">Chorismate-binding protein</fullName>
    </submittedName>
</protein>
<dbReference type="Gene3D" id="3.60.120.10">
    <property type="entry name" value="Anthranilate synthase"/>
    <property type="match status" value="1"/>
</dbReference>
<evidence type="ECO:0000313" key="2">
    <source>
        <dbReference type="EMBL" id="MBW8636868.1"/>
    </source>
</evidence>
<name>A0AAE2ZM53_9HYPH</name>
<dbReference type="Pfam" id="PF00425">
    <property type="entry name" value="Chorismate_bind"/>
    <property type="match status" value="1"/>
</dbReference>
<organism evidence="2 3">
    <name type="scientific">Flavimaribacter sediminis</name>
    <dbReference type="NCBI Taxonomy" id="2865987"/>
    <lineage>
        <taxon>Bacteria</taxon>
        <taxon>Pseudomonadati</taxon>
        <taxon>Pseudomonadota</taxon>
        <taxon>Alphaproteobacteria</taxon>
        <taxon>Hyphomicrobiales</taxon>
        <taxon>Rhizobiaceae</taxon>
        <taxon>Flavimaribacter</taxon>
    </lineage>
</organism>
<dbReference type="EMBL" id="JAICBX010000001">
    <property type="protein sequence ID" value="MBW8636868.1"/>
    <property type="molecule type" value="Genomic_DNA"/>
</dbReference>
<dbReference type="RefSeq" id="WP_220227514.1">
    <property type="nucleotide sequence ID" value="NZ_JAICBX010000001.1"/>
</dbReference>
<evidence type="ECO:0000259" key="1">
    <source>
        <dbReference type="Pfam" id="PF00425"/>
    </source>
</evidence>
<feature type="domain" description="Chorismate-utilising enzyme C-terminal" evidence="1">
    <location>
        <begin position="129"/>
        <end position="380"/>
    </location>
</feature>
<comment type="caution">
    <text evidence="2">The sequence shown here is derived from an EMBL/GenBank/DDBJ whole genome shotgun (WGS) entry which is preliminary data.</text>
</comment>
<dbReference type="PANTHER" id="PTHR42839:SF2">
    <property type="entry name" value="ISOCHORISMATE SYNTHASE ENTC"/>
    <property type="match status" value="1"/>
</dbReference>
<evidence type="ECO:0000313" key="3">
    <source>
        <dbReference type="Proteomes" id="UP001196509"/>
    </source>
</evidence>
<dbReference type="InterPro" id="IPR005801">
    <property type="entry name" value="ADC_synthase"/>
</dbReference>
<proteinExistence type="predicted"/>